<dbReference type="VEuPathDB" id="FungiDB:MYCFIDRAFT_179557"/>
<gene>
    <name evidence="1" type="ORF">MYCFIDRAFT_179557</name>
</gene>
<name>M3A139_PSEFD</name>
<dbReference type="OrthoDB" id="3912985at2759"/>
<dbReference type="Proteomes" id="UP000016932">
    <property type="component" value="Unassembled WGS sequence"/>
</dbReference>
<evidence type="ECO:0000313" key="1">
    <source>
        <dbReference type="EMBL" id="EME78111.1"/>
    </source>
</evidence>
<keyword evidence="2" id="KW-1185">Reference proteome</keyword>
<dbReference type="AlphaFoldDB" id="M3A139"/>
<organism evidence="1 2">
    <name type="scientific">Pseudocercospora fijiensis (strain CIRAD86)</name>
    <name type="common">Black leaf streak disease fungus</name>
    <name type="synonym">Mycosphaerella fijiensis</name>
    <dbReference type="NCBI Taxonomy" id="383855"/>
    <lineage>
        <taxon>Eukaryota</taxon>
        <taxon>Fungi</taxon>
        <taxon>Dikarya</taxon>
        <taxon>Ascomycota</taxon>
        <taxon>Pezizomycotina</taxon>
        <taxon>Dothideomycetes</taxon>
        <taxon>Dothideomycetidae</taxon>
        <taxon>Mycosphaerellales</taxon>
        <taxon>Mycosphaerellaceae</taxon>
        <taxon>Pseudocercospora</taxon>
    </lineage>
</organism>
<sequence>MQNCLTRNDRILINASTNARVVSSAQPCLHCKSQSCLFVAMTFPIFRQHLSAQAVNPPVRLRLTYVTRYGLRITGSCCPGLPNAKSSLLHSLATSGLLPLLRNATFQTVAKHKSPMICGHSACCLKTGLCMSNGLCYQQSVYGKRIARSSKRRVLVSCAEAVVYPGRGREVSRPDARFQLNHRLLLPKLIMVRAPNARAQRTERGSRERRGKFVGRLEGRRQKRLNKVNGKGWPVHEHGPLAILTLNLAVYLDFSSNNTIVHLSDNTTIRPPRCHGNYTACAQRIIARWRRRWADRIGNWLKTARIPPSQILGI</sequence>
<evidence type="ECO:0000313" key="2">
    <source>
        <dbReference type="Proteomes" id="UP000016932"/>
    </source>
</evidence>
<protein>
    <submittedName>
        <fullName evidence="1">Uncharacterized protein</fullName>
    </submittedName>
</protein>
<dbReference type="RefSeq" id="XP_007931804.1">
    <property type="nucleotide sequence ID" value="XM_007933613.1"/>
</dbReference>
<dbReference type="KEGG" id="pfj:MYCFIDRAFT_179557"/>
<dbReference type="HOGENOM" id="CLU_886027_0_0_1"/>
<dbReference type="EMBL" id="KB446564">
    <property type="protein sequence ID" value="EME78111.1"/>
    <property type="molecule type" value="Genomic_DNA"/>
</dbReference>
<reference evidence="1 2" key="1">
    <citation type="journal article" date="2012" name="PLoS Pathog.">
        <title>Diverse lifestyles and strategies of plant pathogenesis encoded in the genomes of eighteen Dothideomycetes fungi.</title>
        <authorList>
            <person name="Ohm R.A."/>
            <person name="Feau N."/>
            <person name="Henrissat B."/>
            <person name="Schoch C.L."/>
            <person name="Horwitz B.A."/>
            <person name="Barry K.W."/>
            <person name="Condon B.J."/>
            <person name="Copeland A.C."/>
            <person name="Dhillon B."/>
            <person name="Glaser F."/>
            <person name="Hesse C.N."/>
            <person name="Kosti I."/>
            <person name="LaButti K."/>
            <person name="Lindquist E.A."/>
            <person name="Lucas S."/>
            <person name="Salamov A.A."/>
            <person name="Bradshaw R.E."/>
            <person name="Ciuffetti L."/>
            <person name="Hamelin R.C."/>
            <person name="Kema G.H.J."/>
            <person name="Lawrence C."/>
            <person name="Scott J.A."/>
            <person name="Spatafora J.W."/>
            <person name="Turgeon B.G."/>
            <person name="de Wit P.J.G.M."/>
            <person name="Zhong S."/>
            <person name="Goodwin S.B."/>
            <person name="Grigoriev I.V."/>
        </authorList>
    </citation>
    <scope>NUCLEOTIDE SEQUENCE [LARGE SCALE GENOMIC DNA]</scope>
    <source>
        <strain evidence="1 2">CIRAD86</strain>
    </source>
</reference>
<dbReference type="GeneID" id="19334149"/>
<accession>M3A139</accession>
<proteinExistence type="predicted"/>